<dbReference type="InterPro" id="IPR012337">
    <property type="entry name" value="RNaseH-like_sf"/>
</dbReference>
<evidence type="ECO:0000259" key="1">
    <source>
        <dbReference type="PROSITE" id="PS50994"/>
    </source>
</evidence>
<dbReference type="InterPro" id="IPR001584">
    <property type="entry name" value="Integrase_cat-core"/>
</dbReference>
<dbReference type="GO" id="GO:0003676">
    <property type="term" value="F:nucleic acid binding"/>
    <property type="evidence" value="ECO:0007669"/>
    <property type="project" value="InterPro"/>
</dbReference>
<dbReference type="AlphaFoldDB" id="A0AAD8QWS5"/>
<organism evidence="2 3">
    <name type="scientific">Lolium multiflorum</name>
    <name type="common">Italian ryegrass</name>
    <name type="synonym">Lolium perenne subsp. multiflorum</name>
    <dbReference type="NCBI Taxonomy" id="4521"/>
    <lineage>
        <taxon>Eukaryota</taxon>
        <taxon>Viridiplantae</taxon>
        <taxon>Streptophyta</taxon>
        <taxon>Embryophyta</taxon>
        <taxon>Tracheophyta</taxon>
        <taxon>Spermatophyta</taxon>
        <taxon>Magnoliopsida</taxon>
        <taxon>Liliopsida</taxon>
        <taxon>Poales</taxon>
        <taxon>Poaceae</taxon>
        <taxon>BOP clade</taxon>
        <taxon>Pooideae</taxon>
        <taxon>Poodae</taxon>
        <taxon>Poeae</taxon>
        <taxon>Poeae Chloroplast Group 2 (Poeae type)</taxon>
        <taxon>Loliodinae</taxon>
        <taxon>Loliinae</taxon>
        <taxon>Lolium</taxon>
    </lineage>
</organism>
<sequence>MELLLEAGAEAVELFGDSKLVINQLTDEYKCESESLFPYWMECRELMTQFRYINFNWVPRSQNVEANNLAQMASGYIDIPDGKFCDDMGIKLIRSSPYYAQANGQAEASNQSLIKIIKRKIEENPRVWHETLSEALWVYRMSCHGAIKTSPYQLVYGQEAVLPWEITAGSRRVTFQNDLTPEEYATLMSDTIEDATELRLWSLEKIKENKARVARAYNKKVRPKEFQVGDLVWEAVLPLGTRDKAYGKWSPNWHGPYKVIQVLKGNAYMLEQLDGVKFPVAVNGQHLKKYFPSTWEDRQ</sequence>
<dbReference type="PANTHER" id="PTHR48475:SF1">
    <property type="entry name" value="RNASE H TYPE-1 DOMAIN-CONTAINING PROTEIN"/>
    <property type="match status" value="1"/>
</dbReference>
<name>A0AAD8QWS5_LOLMU</name>
<keyword evidence="3" id="KW-1185">Reference proteome</keyword>
<gene>
    <name evidence="2" type="ORF">QYE76_033979</name>
</gene>
<dbReference type="GO" id="GO:0015074">
    <property type="term" value="P:DNA integration"/>
    <property type="evidence" value="ECO:0007669"/>
    <property type="project" value="InterPro"/>
</dbReference>
<accession>A0AAD8QWS5</accession>
<dbReference type="Gene3D" id="3.30.420.10">
    <property type="entry name" value="Ribonuclease H-like superfamily/Ribonuclease H"/>
    <property type="match status" value="2"/>
</dbReference>
<dbReference type="GO" id="GO:0004523">
    <property type="term" value="F:RNA-DNA hybrid ribonuclease activity"/>
    <property type="evidence" value="ECO:0007669"/>
    <property type="project" value="InterPro"/>
</dbReference>
<protein>
    <recommendedName>
        <fullName evidence="1">Integrase catalytic domain-containing protein</fullName>
    </recommendedName>
</protein>
<reference evidence="2" key="1">
    <citation type="submission" date="2023-07" db="EMBL/GenBank/DDBJ databases">
        <title>A chromosome-level genome assembly of Lolium multiflorum.</title>
        <authorList>
            <person name="Chen Y."/>
            <person name="Copetti D."/>
            <person name="Kolliker R."/>
            <person name="Studer B."/>
        </authorList>
    </citation>
    <scope>NUCLEOTIDE SEQUENCE</scope>
    <source>
        <strain evidence="2">02402/16</strain>
        <tissue evidence="2">Leaf</tissue>
    </source>
</reference>
<dbReference type="PROSITE" id="PS50994">
    <property type="entry name" value="INTEGRASE"/>
    <property type="match status" value="1"/>
</dbReference>
<dbReference type="Pfam" id="PF13456">
    <property type="entry name" value="RVT_3"/>
    <property type="match status" value="1"/>
</dbReference>
<evidence type="ECO:0000313" key="2">
    <source>
        <dbReference type="EMBL" id="KAK1610306.1"/>
    </source>
</evidence>
<proteinExistence type="predicted"/>
<feature type="domain" description="Integrase catalytic" evidence="1">
    <location>
        <begin position="83"/>
        <end position="159"/>
    </location>
</feature>
<evidence type="ECO:0000313" key="3">
    <source>
        <dbReference type="Proteomes" id="UP001231189"/>
    </source>
</evidence>
<dbReference type="InterPro" id="IPR036397">
    <property type="entry name" value="RNaseH_sf"/>
</dbReference>
<dbReference type="EMBL" id="JAUUTY010000007">
    <property type="protein sequence ID" value="KAK1610306.1"/>
    <property type="molecule type" value="Genomic_DNA"/>
</dbReference>
<dbReference type="InterPro" id="IPR002156">
    <property type="entry name" value="RNaseH_domain"/>
</dbReference>
<comment type="caution">
    <text evidence="2">The sequence shown here is derived from an EMBL/GenBank/DDBJ whole genome shotgun (WGS) entry which is preliminary data.</text>
</comment>
<dbReference type="PANTHER" id="PTHR48475">
    <property type="entry name" value="RIBONUCLEASE H"/>
    <property type="match status" value="1"/>
</dbReference>
<dbReference type="Proteomes" id="UP001231189">
    <property type="component" value="Unassembled WGS sequence"/>
</dbReference>
<dbReference type="SUPFAM" id="SSF53098">
    <property type="entry name" value="Ribonuclease H-like"/>
    <property type="match status" value="2"/>
</dbReference>